<dbReference type="AlphaFoldDB" id="A0AAN5CAI0"/>
<evidence type="ECO:0000313" key="2">
    <source>
        <dbReference type="Proteomes" id="UP001328107"/>
    </source>
</evidence>
<protein>
    <submittedName>
        <fullName evidence="1">Uncharacterized protein</fullName>
    </submittedName>
</protein>
<keyword evidence="2" id="KW-1185">Reference proteome</keyword>
<sequence length="257" mass="27692">QSVVLDCPCEWWRPPECTCTLVPSENTTQAHPPSLQCHCRAPRCPCPAEQVACESPCMERCTVDCGKNPRGRDCPDVCSHTCRFACSHNVKNAGKLAITKTATKKLSCDAVCMPDCALSCTTLRPALSLMRLLVTAEGEGEVEQCKSRCNSSCMQLCSLSSLSSDEKCSSLCDSACVETCAISEVPTTTTTRKPSVKKDCSRECIDECTSKCEGTSGGAGKPQCASTCIQACAPLCPDSQDAKEQRKRARAPMRQRK</sequence>
<evidence type="ECO:0000313" key="1">
    <source>
        <dbReference type="EMBL" id="GMR35822.1"/>
    </source>
</evidence>
<reference evidence="2" key="1">
    <citation type="submission" date="2022-10" db="EMBL/GenBank/DDBJ databases">
        <title>Genome assembly of Pristionchus species.</title>
        <authorList>
            <person name="Yoshida K."/>
            <person name="Sommer R.J."/>
        </authorList>
    </citation>
    <scope>NUCLEOTIDE SEQUENCE [LARGE SCALE GENOMIC DNA]</scope>
    <source>
        <strain evidence="2">RS5460</strain>
    </source>
</reference>
<feature type="non-terminal residue" evidence="1">
    <location>
        <position position="1"/>
    </location>
</feature>
<name>A0AAN5CAI0_9BILA</name>
<organism evidence="1 2">
    <name type="scientific">Pristionchus mayeri</name>
    <dbReference type="NCBI Taxonomy" id="1317129"/>
    <lineage>
        <taxon>Eukaryota</taxon>
        <taxon>Metazoa</taxon>
        <taxon>Ecdysozoa</taxon>
        <taxon>Nematoda</taxon>
        <taxon>Chromadorea</taxon>
        <taxon>Rhabditida</taxon>
        <taxon>Rhabditina</taxon>
        <taxon>Diplogasteromorpha</taxon>
        <taxon>Diplogasteroidea</taxon>
        <taxon>Neodiplogasteridae</taxon>
        <taxon>Pristionchus</taxon>
    </lineage>
</organism>
<feature type="non-terminal residue" evidence="1">
    <location>
        <position position="257"/>
    </location>
</feature>
<comment type="caution">
    <text evidence="1">The sequence shown here is derived from an EMBL/GenBank/DDBJ whole genome shotgun (WGS) entry which is preliminary data.</text>
</comment>
<gene>
    <name evidence="1" type="ORF">PMAYCL1PPCAC_06017</name>
</gene>
<proteinExistence type="predicted"/>
<dbReference type="EMBL" id="BTRK01000002">
    <property type="protein sequence ID" value="GMR35822.1"/>
    <property type="molecule type" value="Genomic_DNA"/>
</dbReference>
<dbReference type="Proteomes" id="UP001328107">
    <property type="component" value="Unassembled WGS sequence"/>
</dbReference>
<accession>A0AAN5CAI0</accession>